<dbReference type="VEuPathDB" id="FungiDB:MYCFIDRAFT_171887"/>
<sequence length="64" mass="7376">MKDIIGHIPSLVTQTHVEAASCYEPKCYQSAQCACMHCFCWHEQDIYVQCLSSDKTHIHIHIRS</sequence>
<evidence type="ECO:0000313" key="1">
    <source>
        <dbReference type="EMBL" id="EME86082.1"/>
    </source>
</evidence>
<gene>
    <name evidence="1" type="ORF">MYCFIDRAFT_171887</name>
</gene>
<reference evidence="1 2" key="1">
    <citation type="journal article" date="2012" name="PLoS Pathog.">
        <title>Diverse lifestyles and strategies of plant pathogenesis encoded in the genomes of eighteen Dothideomycetes fungi.</title>
        <authorList>
            <person name="Ohm R.A."/>
            <person name="Feau N."/>
            <person name="Henrissat B."/>
            <person name="Schoch C.L."/>
            <person name="Horwitz B.A."/>
            <person name="Barry K.W."/>
            <person name="Condon B.J."/>
            <person name="Copeland A.C."/>
            <person name="Dhillon B."/>
            <person name="Glaser F."/>
            <person name="Hesse C.N."/>
            <person name="Kosti I."/>
            <person name="LaButti K."/>
            <person name="Lindquist E.A."/>
            <person name="Lucas S."/>
            <person name="Salamov A.A."/>
            <person name="Bradshaw R.E."/>
            <person name="Ciuffetti L."/>
            <person name="Hamelin R.C."/>
            <person name="Kema G.H.J."/>
            <person name="Lawrence C."/>
            <person name="Scott J.A."/>
            <person name="Spatafora J.W."/>
            <person name="Turgeon B.G."/>
            <person name="de Wit P.J.G.M."/>
            <person name="Zhong S."/>
            <person name="Goodwin S.B."/>
            <person name="Grigoriev I.V."/>
        </authorList>
    </citation>
    <scope>NUCLEOTIDE SEQUENCE [LARGE SCALE GENOMIC DNA]</scope>
    <source>
        <strain evidence="1 2">CIRAD86</strain>
    </source>
</reference>
<keyword evidence="2" id="KW-1185">Reference proteome</keyword>
<dbReference type="GeneID" id="19332715"/>
<dbReference type="RefSeq" id="XP_007923482.1">
    <property type="nucleotide sequence ID" value="XM_007925291.1"/>
</dbReference>
<organism evidence="1 2">
    <name type="scientific">Pseudocercospora fijiensis (strain CIRAD86)</name>
    <name type="common">Black leaf streak disease fungus</name>
    <name type="synonym">Mycosphaerella fijiensis</name>
    <dbReference type="NCBI Taxonomy" id="383855"/>
    <lineage>
        <taxon>Eukaryota</taxon>
        <taxon>Fungi</taxon>
        <taxon>Dikarya</taxon>
        <taxon>Ascomycota</taxon>
        <taxon>Pezizomycotina</taxon>
        <taxon>Dothideomycetes</taxon>
        <taxon>Dothideomycetidae</taxon>
        <taxon>Mycosphaerellales</taxon>
        <taxon>Mycosphaerellaceae</taxon>
        <taxon>Pseudocercospora</taxon>
    </lineage>
</organism>
<dbReference type="Proteomes" id="UP000016932">
    <property type="component" value="Unassembled WGS sequence"/>
</dbReference>
<dbReference type="AlphaFoldDB" id="M3B9S7"/>
<name>M3B9S7_PSEFD</name>
<dbReference type="EMBL" id="KB446556">
    <property type="protein sequence ID" value="EME86082.1"/>
    <property type="molecule type" value="Genomic_DNA"/>
</dbReference>
<protein>
    <submittedName>
        <fullName evidence="1">Uncharacterized protein</fullName>
    </submittedName>
</protein>
<proteinExistence type="predicted"/>
<dbReference type="KEGG" id="pfj:MYCFIDRAFT_171887"/>
<accession>M3B9S7</accession>
<evidence type="ECO:0000313" key="2">
    <source>
        <dbReference type="Proteomes" id="UP000016932"/>
    </source>
</evidence>
<dbReference type="HOGENOM" id="CLU_2868644_0_0_1"/>